<organism evidence="1 2">
    <name type="scientific">Elysia crispata</name>
    <name type="common">lettuce slug</name>
    <dbReference type="NCBI Taxonomy" id="231223"/>
    <lineage>
        <taxon>Eukaryota</taxon>
        <taxon>Metazoa</taxon>
        <taxon>Spiralia</taxon>
        <taxon>Lophotrochozoa</taxon>
        <taxon>Mollusca</taxon>
        <taxon>Gastropoda</taxon>
        <taxon>Heterobranchia</taxon>
        <taxon>Euthyneura</taxon>
        <taxon>Panpulmonata</taxon>
        <taxon>Sacoglossa</taxon>
        <taxon>Placobranchoidea</taxon>
        <taxon>Plakobranchidae</taxon>
        <taxon>Elysia</taxon>
    </lineage>
</organism>
<proteinExistence type="predicted"/>
<dbReference type="AlphaFoldDB" id="A0AAE1AMS4"/>
<sequence>MREYLVAVMTGDEDIPTLIAMTDEGHVLVSYPHPVIPTRTKSDPQALCWSAHTPNFPDMPSNRPRQETVVQSAVSDFYSSPGAVEGWSSVTELPAGDERLWYNPQFLTSIAALGLRKVGAPSLSYRQETRDCGTIRSF</sequence>
<comment type="caution">
    <text evidence="1">The sequence shown here is derived from an EMBL/GenBank/DDBJ whole genome shotgun (WGS) entry which is preliminary data.</text>
</comment>
<keyword evidence="2" id="KW-1185">Reference proteome</keyword>
<evidence type="ECO:0000313" key="1">
    <source>
        <dbReference type="EMBL" id="KAK3790790.1"/>
    </source>
</evidence>
<accession>A0AAE1AMS4</accession>
<gene>
    <name evidence="1" type="ORF">RRG08_038281</name>
</gene>
<dbReference type="Proteomes" id="UP001283361">
    <property type="component" value="Unassembled WGS sequence"/>
</dbReference>
<name>A0AAE1AMS4_9GAST</name>
<dbReference type="EMBL" id="JAWDGP010001519">
    <property type="protein sequence ID" value="KAK3790790.1"/>
    <property type="molecule type" value="Genomic_DNA"/>
</dbReference>
<protein>
    <submittedName>
        <fullName evidence="1">Uncharacterized protein</fullName>
    </submittedName>
</protein>
<reference evidence="1" key="1">
    <citation type="journal article" date="2023" name="G3 (Bethesda)">
        <title>A reference genome for the long-term kleptoplast-retaining sea slug Elysia crispata morphotype clarki.</title>
        <authorList>
            <person name="Eastman K.E."/>
            <person name="Pendleton A.L."/>
            <person name="Shaikh M.A."/>
            <person name="Suttiyut T."/>
            <person name="Ogas R."/>
            <person name="Tomko P."/>
            <person name="Gavelis G."/>
            <person name="Widhalm J.R."/>
            <person name="Wisecaver J.H."/>
        </authorList>
    </citation>
    <scope>NUCLEOTIDE SEQUENCE</scope>
    <source>
        <strain evidence="1">ECLA1</strain>
    </source>
</reference>
<evidence type="ECO:0000313" key="2">
    <source>
        <dbReference type="Proteomes" id="UP001283361"/>
    </source>
</evidence>